<reference evidence="4 5" key="1">
    <citation type="submission" date="2019-03" db="EMBL/GenBank/DDBJ databases">
        <title>Genomic Encyclopedia of Type Strains, Phase IV (KMG-IV): sequencing the most valuable type-strain genomes for metagenomic binning, comparative biology and taxonomic classification.</title>
        <authorList>
            <person name="Goeker M."/>
        </authorList>
    </citation>
    <scope>NUCLEOTIDE SEQUENCE [LARGE SCALE GENOMIC DNA]</scope>
    <source>
        <strain evidence="4 5">DSM 16998</strain>
    </source>
</reference>
<dbReference type="SUPFAM" id="SSF81301">
    <property type="entry name" value="Nucleotidyltransferase"/>
    <property type="match status" value="1"/>
</dbReference>
<evidence type="ECO:0000313" key="5">
    <source>
        <dbReference type="Proteomes" id="UP000295361"/>
    </source>
</evidence>
<evidence type="ECO:0000259" key="3">
    <source>
        <dbReference type="PROSITE" id="PS51462"/>
    </source>
</evidence>
<dbReference type="PROSITE" id="PS51462">
    <property type="entry name" value="NUDIX"/>
    <property type="match status" value="1"/>
</dbReference>
<comment type="caution">
    <text evidence="4">The sequence shown here is derived from an EMBL/GenBank/DDBJ whole genome shotgun (WGS) entry which is preliminary data.</text>
</comment>
<dbReference type="CDD" id="cd04663">
    <property type="entry name" value="NUDIX_Hydrolase"/>
    <property type="match status" value="1"/>
</dbReference>
<evidence type="ECO:0000313" key="4">
    <source>
        <dbReference type="EMBL" id="TDP61460.1"/>
    </source>
</evidence>
<dbReference type="PROSITE" id="PS00893">
    <property type="entry name" value="NUDIX_BOX"/>
    <property type="match status" value="1"/>
</dbReference>
<sequence>MTSDSMNAILRGLAEQGAPPSHLRRIEALRQLCERSPGCVGLALVGSYAQQRGDRISDLDLVALFTGGDADSYLVQANEILCSEEWLSAYSGRVGVRGSFCKYVFLDFSSCELYALDLPTSLKLRRPYVRVWDPIGLLVTLETEGLPPRHEDFEAYQHGDDGLLWELFDCIKWLKRGRTELTKSYLRKLVAKLPPEESNEVVSPLSELESQPCLPMAPNKACAVVLRDSDAGPELLVFAHPGAGIQLVKGSIEPGEACAEAALRELWEEAGVAAATVTRDLGVWDSGFEGQVWSFSLCAPAAELPDAWEHHAADDGGHVFRFFWHPLATLPTSQWHPVFRGALGFIQRAVRPG</sequence>
<dbReference type="Proteomes" id="UP000295361">
    <property type="component" value="Unassembled WGS sequence"/>
</dbReference>
<dbReference type="InterPro" id="IPR020084">
    <property type="entry name" value="NUDIX_hydrolase_CS"/>
</dbReference>
<dbReference type="EMBL" id="SNXS01000012">
    <property type="protein sequence ID" value="TDP61460.1"/>
    <property type="molecule type" value="Genomic_DNA"/>
</dbReference>
<evidence type="ECO:0000256" key="2">
    <source>
        <dbReference type="ARBA" id="ARBA00022801"/>
    </source>
</evidence>
<keyword evidence="5" id="KW-1185">Reference proteome</keyword>
<dbReference type="GO" id="GO:0016787">
    <property type="term" value="F:hydrolase activity"/>
    <property type="evidence" value="ECO:0007669"/>
    <property type="project" value="UniProtKB-KW"/>
</dbReference>
<dbReference type="Pfam" id="PF00293">
    <property type="entry name" value="NUDIX"/>
    <property type="match status" value="1"/>
</dbReference>
<gene>
    <name evidence="4" type="ORF">DES47_1129</name>
</gene>
<protein>
    <submittedName>
        <fullName evidence="4">NUDIX domain-containing protein</fullName>
    </submittedName>
</protein>
<evidence type="ECO:0000256" key="1">
    <source>
        <dbReference type="ARBA" id="ARBA00001946"/>
    </source>
</evidence>
<name>A0A4R6QIJ0_9BURK</name>
<dbReference type="InParanoid" id="A0A4R6QIJ0"/>
<dbReference type="Gene3D" id="3.30.460.10">
    <property type="entry name" value="Beta Polymerase, domain 2"/>
    <property type="match status" value="1"/>
</dbReference>
<keyword evidence="2" id="KW-0378">Hydrolase</keyword>
<organism evidence="4 5">
    <name type="scientific">Roseateles toxinivorans</name>
    <dbReference type="NCBI Taxonomy" id="270368"/>
    <lineage>
        <taxon>Bacteria</taxon>
        <taxon>Pseudomonadati</taxon>
        <taxon>Pseudomonadota</taxon>
        <taxon>Betaproteobacteria</taxon>
        <taxon>Burkholderiales</taxon>
        <taxon>Sphaerotilaceae</taxon>
        <taxon>Roseateles</taxon>
    </lineage>
</organism>
<feature type="domain" description="Nudix hydrolase" evidence="3">
    <location>
        <begin position="217"/>
        <end position="347"/>
    </location>
</feature>
<proteinExistence type="predicted"/>
<dbReference type="SUPFAM" id="SSF55811">
    <property type="entry name" value="Nudix"/>
    <property type="match status" value="1"/>
</dbReference>
<dbReference type="InterPro" id="IPR043519">
    <property type="entry name" value="NT_sf"/>
</dbReference>
<accession>A0A4R6QIJ0</accession>
<dbReference type="Gene3D" id="3.90.79.10">
    <property type="entry name" value="Nucleoside Triphosphate Pyrophosphohydrolase"/>
    <property type="match status" value="1"/>
</dbReference>
<comment type="cofactor">
    <cofactor evidence="1">
        <name>Mg(2+)</name>
        <dbReference type="ChEBI" id="CHEBI:18420"/>
    </cofactor>
</comment>
<dbReference type="AlphaFoldDB" id="A0A4R6QIJ0"/>
<dbReference type="InterPro" id="IPR015797">
    <property type="entry name" value="NUDIX_hydrolase-like_dom_sf"/>
</dbReference>
<dbReference type="InterPro" id="IPR000086">
    <property type="entry name" value="NUDIX_hydrolase_dom"/>
</dbReference>